<dbReference type="PANTHER" id="PTHR39222">
    <property type="entry name" value="MCG9903"/>
    <property type="match status" value="1"/>
</dbReference>
<evidence type="ECO:0000256" key="1">
    <source>
        <dbReference type="SAM" id="Phobius"/>
    </source>
</evidence>
<protein>
    <submittedName>
        <fullName evidence="3">Uncharacterized protein C20orf141 homolog</fullName>
    </submittedName>
</protein>
<dbReference type="InterPro" id="IPR040425">
    <property type="entry name" value="C20orf141-like"/>
</dbReference>
<sequence>MTQLCLPRPKGPAYPIPVPPRGLSAGEGLNSPVSPCMSPWGLSPAQLWDSVLGLGALGLTVRAVFSTAGPVLLLLLLLLLVSFLTFDLFHCPTGPVQPQHILLTGQSQGAGEGPGLQEAVLLPTVAVTGQLSPQEALLLLLLSLGLLLGACSVPLALLGLAFYLYPWI</sequence>
<organism evidence="2 3">
    <name type="scientific">Vulpes vulpes</name>
    <name type="common">Red fox</name>
    <dbReference type="NCBI Taxonomy" id="9627"/>
    <lineage>
        <taxon>Eukaryota</taxon>
        <taxon>Metazoa</taxon>
        <taxon>Chordata</taxon>
        <taxon>Craniata</taxon>
        <taxon>Vertebrata</taxon>
        <taxon>Euteleostomi</taxon>
        <taxon>Mammalia</taxon>
        <taxon>Eutheria</taxon>
        <taxon>Laurasiatheria</taxon>
        <taxon>Carnivora</taxon>
        <taxon>Caniformia</taxon>
        <taxon>Canidae</taxon>
        <taxon>Vulpes</taxon>
    </lineage>
</organism>
<feature type="transmembrane region" description="Helical" evidence="1">
    <location>
        <begin position="137"/>
        <end position="165"/>
    </location>
</feature>
<gene>
    <name evidence="3" type="primary">C14H20orf141</name>
</gene>
<evidence type="ECO:0000313" key="2">
    <source>
        <dbReference type="Proteomes" id="UP001652641"/>
    </source>
</evidence>
<feature type="transmembrane region" description="Helical" evidence="1">
    <location>
        <begin position="71"/>
        <end position="89"/>
    </location>
</feature>
<dbReference type="KEGG" id="vvp:112930036"/>
<dbReference type="Proteomes" id="UP001652641">
    <property type="component" value="Chromosome 14"/>
</dbReference>
<accession>A0A3Q7TS79</accession>
<keyword evidence="1" id="KW-0472">Membrane</keyword>
<keyword evidence="2" id="KW-1185">Reference proteome</keyword>
<dbReference type="RefSeq" id="XP_025868051.1">
    <property type="nucleotide sequence ID" value="XM_026012266.1"/>
</dbReference>
<proteinExistence type="predicted"/>
<dbReference type="AlphaFoldDB" id="A0A3Q7TS79"/>
<keyword evidence="1" id="KW-1133">Transmembrane helix</keyword>
<name>A0A3Q7TS79_VULVU</name>
<dbReference type="OMA" id="HTHLTRG"/>
<evidence type="ECO:0000313" key="3">
    <source>
        <dbReference type="RefSeq" id="XP_025868051.1"/>
    </source>
</evidence>
<reference key="1">
    <citation type="submission" date="2019-01" db="UniProtKB">
        <authorList>
            <consortium name="RefSeq"/>
        </authorList>
    </citation>
    <scope>IDENTIFICATION</scope>
</reference>
<dbReference type="Pfam" id="PF17717">
    <property type="entry name" value="DUF5562"/>
    <property type="match status" value="1"/>
</dbReference>
<keyword evidence="1" id="KW-0812">Transmembrane</keyword>
<dbReference type="PANTHER" id="PTHR39222:SF1">
    <property type="entry name" value="RIKEN CDNA 1700020A23 GENE"/>
    <property type="match status" value="1"/>
</dbReference>
<dbReference type="CTD" id="112930036"/>
<reference evidence="3" key="2">
    <citation type="submission" date="2025-08" db="UniProtKB">
        <authorList>
            <consortium name="RefSeq"/>
        </authorList>
    </citation>
    <scope>IDENTIFICATION</scope>
    <source>
        <tissue evidence="3">Cell line</tissue>
    </source>
</reference>